<organism evidence="2 3">
    <name type="scientific">Halogranum salarium B-1</name>
    <dbReference type="NCBI Taxonomy" id="1210908"/>
    <lineage>
        <taxon>Archaea</taxon>
        <taxon>Methanobacteriati</taxon>
        <taxon>Methanobacteriota</taxon>
        <taxon>Stenosarchaea group</taxon>
        <taxon>Halobacteria</taxon>
        <taxon>Halobacteriales</taxon>
        <taxon>Haloferacaceae</taxon>
    </lineage>
</organism>
<evidence type="ECO:0000313" key="2">
    <source>
        <dbReference type="EMBL" id="EJN57065.1"/>
    </source>
</evidence>
<name>J2Z8V9_9EURY</name>
<dbReference type="EMBL" id="ALJD01000016">
    <property type="protein sequence ID" value="EJN57065.1"/>
    <property type="molecule type" value="Genomic_DNA"/>
</dbReference>
<proteinExistence type="predicted"/>
<evidence type="ECO:0000256" key="1">
    <source>
        <dbReference type="SAM" id="MobiDB-lite"/>
    </source>
</evidence>
<reference evidence="2 3" key="1">
    <citation type="journal article" date="2012" name="J. Bacteriol.">
        <title>Draft Genome Sequence of the Extremely Halophilic Archaeon Halogranum salarium B-1T.</title>
        <authorList>
            <person name="Kim K.K."/>
            <person name="Lee K.C."/>
            <person name="Lee J.S."/>
        </authorList>
    </citation>
    <scope>NUCLEOTIDE SEQUENCE [LARGE SCALE GENOMIC DNA]</scope>
    <source>
        <strain evidence="2 3">B-1</strain>
    </source>
</reference>
<gene>
    <name evidence="2" type="ORF">HSB1_44510</name>
</gene>
<sequence>MHSTKDVSATNQRPVTSASSTPRDVRVSFVHQNAYALGLA</sequence>
<feature type="region of interest" description="Disordered" evidence="1">
    <location>
        <begin position="1"/>
        <end position="24"/>
    </location>
</feature>
<protein>
    <submittedName>
        <fullName evidence="2">Uncharacterized protein</fullName>
    </submittedName>
</protein>
<dbReference type="Proteomes" id="UP000007813">
    <property type="component" value="Unassembled WGS sequence"/>
</dbReference>
<comment type="caution">
    <text evidence="2">The sequence shown here is derived from an EMBL/GenBank/DDBJ whole genome shotgun (WGS) entry which is preliminary data.</text>
</comment>
<dbReference type="AlphaFoldDB" id="J2Z8V9"/>
<evidence type="ECO:0000313" key="3">
    <source>
        <dbReference type="Proteomes" id="UP000007813"/>
    </source>
</evidence>
<feature type="compositionally biased region" description="Polar residues" evidence="1">
    <location>
        <begin position="1"/>
        <end position="22"/>
    </location>
</feature>
<accession>J2Z8V9</accession>